<protein>
    <submittedName>
        <fullName evidence="9">ABC transporter permease subunit</fullName>
    </submittedName>
</protein>
<evidence type="ECO:0000313" key="10">
    <source>
        <dbReference type="Proteomes" id="UP001518925"/>
    </source>
</evidence>
<feature type="transmembrane region" description="Helical" evidence="7">
    <location>
        <begin position="259"/>
        <end position="280"/>
    </location>
</feature>
<proteinExistence type="inferred from homology"/>
<comment type="caution">
    <text evidence="9">The sequence shown here is derived from an EMBL/GenBank/DDBJ whole genome shotgun (WGS) entry which is preliminary data.</text>
</comment>
<gene>
    <name evidence="9" type="ORF">JR050_13995</name>
</gene>
<dbReference type="PROSITE" id="PS50928">
    <property type="entry name" value="ABC_TM1"/>
    <property type="match status" value="1"/>
</dbReference>
<dbReference type="Proteomes" id="UP001518925">
    <property type="component" value="Unassembled WGS sequence"/>
</dbReference>
<evidence type="ECO:0000256" key="7">
    <source>
        <dbReference type="RuleBase" id="RU363032"/>
    </source>
</evidence>
<dbReference type="Gene3D" id="1.10.3720.10">
    <property type="entry name" value="MetI-like"/>
    <property type="match status" value="1"/>
</dbReference>
<evidence type="ECO:0000256" key="6">
    <source>
        <dbReference type="ARBA" id="ARBA00023136"/>
    </source>
</evidence>
<keyword evidence="6 7" id="KW-0472">Membrane</keyword>
<dbReference type="PANTHER" id="PTHR30465:SF44">
    <property type="entry name" value="ABC-TYPE DIPEPTIDE_OLIGOPEPTIDE TRANSPORT SYSTEM, PERMEASE COMPONENT"/>
    <property type="match status" value="1"/>
</dbReference>
<comment type="subcellular location">
    <subcellularLocation>
        <location evidence="1 7">Cell membrane</location>
        <topology evidence="1 7">Multi-pass membrane protein</topology>
    </subcellularLocation>
</comment>
<keyword evidence="3" id="KW-1003">Cell membrane</keyword>
<feature type="transmembrane region" description="Helical" evidence="7">
    <location>
        <begin position="233"/>
        <end position="253"/>
    </location>
</feature>
<name>A0ABS2DK35_9BACI</name>
<feature type="transmembrane region" description="Helical" evidence="7">
    <location>
        <begin position="7"/>
        <end position="28"/>
    </location>
</feature>
<sequence length="287" mass="32694">MKKLRETLLKFSLSFVGIIVVGGIPSLFKVSDGQYINLNGFLDAIKVILNSFLHLEDLTYIPTPNVEYPLFPHIFHPIAYSLILLFSSLAIAYAVSILLTIGTLLLPSKLVRRTKVSLSMLDSIPDLLLIYSFQLFIIFLYKKTGMIFFNFAALPGEKIYFLPIVCLSIYPAVFLFRLTITLFEEEFTRNYITLAKGKGIGMMTIMYKHILPNITVSLVNNSKNVMWFMLTNLLILERMFNIPGITTFIFQYISPEVFVIGLLLLFIPTFILNTACELAVEKNKKVM</sequence>
<evidence type="ECO:0000256" key="2">
    <source>
        <dbReference type="ARBA" id="ARBA00022448"/>
    </source>
</evidence>
<feature type="transmembrane region" description="Helical" evidence="7">
    <location>
        <begin position="127"/>
        <end position="153"/>
    </location>
</feature>
<dbReference type="Pfam" id="PF00528">
    <property type="entry name" value="BPD_transp_1"/>
    <property type="match status" value="1"/>
</dbReference>
<keyword evidence="2 7" id="KW-0813">Transport</keyword>
<dbReference type="InterPro" id="IPR035906">
    <property type="entry name" value="MetI-like_sf"/>
</dbReference>
<feature type="transmembrane region" description="Helical" evidence="7">
    <location>
        <begin position="159"/>
        <end position="180"/>
    </location>
</feature>
<feature type="domain" description="ABC transmembrane type-1" evidence="8">
    <location>
        <begin position="78"/>
        <end position="276"/>
    </location>
</feature>
<dbReference type="EMBL" id="JAFELM010000035">
    <property type="protein sequence ID" value="MBM6618777.1"/>
    <property type="molecule type" value="Genomic_DNA"/>
</dbReference>
<feature type="transmembrane region" description="Helical" evidence="7">
    <location>
        <begin position="78"/>
        <end position="106"/>
    </location>
</feature>
<dbReference type="SUPFAM" id="SSF161098">
    <property type="entry name" value="MetI-like"/>
    <property type="match status" value="1"/>
</dbReference>
<evidence type="ECO:0000256" key="5">
    <source>
        <dbReference type="ARBA" id="ARBA00022989"/>
    </source>
</evidence>
<evidence type="ECO:0000313" key="9">
    <source>
        <dbReference type="EMBL" id="MBM6618777.1"/>
    </source>
</evidence>
<comment type="similarity">
    <text evidence="7">Belongs to the binding-protein-dependent transport system permease family.</text>
</comment>
<dbReference type="PANTHER" id="PTHR30465">
    <property type="entry name" value="INNER MEMBRANE ABC TRANSPORTER"/>
    <property type="match status" value="1"/>
</dbReference>
<evidence type="ECO:0000259" key="8">
    <source>
        <dbReference type="PROSITE" id="PS50928"/>
    </source>
</evidence>
<evidence type="ECO:0000256" key="4">
    <source>
        <dbReference type="ARBA" id="ARBA00022692"/>
    </source>
</evidence>
<accession>A0ABS2DK35</accession>
<dbReference type="RefSeq" id="WP_204204125.1">
    <property type="nucleotide sequence ID" value="NZ_JAFELM010000035.1"/>
</dbReference>
<evidence type="ECO:0000256" key="3">
    <source>
        <dbReference type="ARBA" id="ARBA00022475"/>
    </source>
</evidence>
<keyword evidence="10" id="KW-1185">Reference proteome</keyword>
<reference evidence="9 10" key="1">
    <citation type="submission" date="2021-02" db="EMBL/GenBank/DDBJ databases">
        <title>Bacillus sp. RD4P76, an endophyte from a halophyte.</title>
        <authorList>
            <person name="Sun J.-Q."/>
        </authorList>
    </citation>
    <scope>NUCLEOTIDE SEQUENCE [LARGE SCALE GENOMIC DNA]</scope>
    <source>
        <strain evidence="9 10">RD4P76</strain>
    </source>
</reference>
<dbReference type="InterPro" id="IPR000515">
    <property type="entry name" value="MetI-like"/>
</dbReference>
<evidence type="ECO:0000256" key="1">
    <source>
        <dbReference type="ARBA" id="ARBA00004651"/>
    </source>
</evidence>
<organism evidence="9 10">
    <name type="scientific">Bacillus suaedaesalsae</name>
    <dbReference type="NCBI Taxonomy" id="2810349"/>
    <lineage>
        <taxon>Bacteria</taxon>
        <taxon>Bacillati</taxon>
        <taxon>Bacillota</taxon>
        <taxon>Bacilli</taxon>
        <taxon>Bacillales</taxon>
        <taxon>Bacillaceae</taxon>
        <taxon>Bacillus</taxon>
    </lineage>
</organism>
<keyword evidence="5 7" id="KW-1133">Transmembrane helix</keyword>
<keyword evidence="4 7" id="KW-0812">Transmembrane</keyword>